<evidence type="ECO:0000313" key="3">
    <source>
        <dbReference type="Proteomes" id="UP000000683"/>
    </source>
</evidence>
<dbReference type="EMBL" id="CP002339">
    <property type="protein sequence ID" value="AEF05264.1"/>
    <property type="molecule type" value="Genomic_DNA"/>
</dbReference>
<dbReference type="Proteomes" id="UP000000683">
    <property type="component" value="Chromosome"/>
</dbReference>
<organism evidence="2 3">
    <name type="scientific">Alteromonas naphthalenivorans</name>
    <dbReference type="NCBI Taxonomy" id="715451"/>
    <lineage>
        <taxon>Bacteria</taxon>
        <taxon>Pseudomonadati</taxon>
        <taxon>Pseudomonadota</taxon>
        <taxon>Gammaproteobacteria</taxon>
        <taxon>Alteromonadales</taxon>
        <taxon>Alteromonadaceae</taxon>
        <taxon>Alteromonas/Salinimonas group</taxon>
        <taxon>Alteromonas</taxon>
    </lineage>
</organism>
<dbReference type="Gene3D" id="2.60.40.2810">
    <property type="match status" value="1"/>
</dbReference>
<dbReference type="RefSeq" id="WP_013786176.1">
    <property type="nucleotide sequence ID" value="NC_015554.1"/>
</dbReference>
<reference evidence="2 3" key="1">
    <citation type="journal article" date="2011" name="J. Bacteriol.">
        <title>Complete genome sequence of the polycyclic aromatic hydrocarbon-degrading bacterium Alteromonas sp. strain SN2.</title>
        <authorList>
            <person name="Jin H.M."/>
            <person name="Jeong H."/>
            <person name="Moon E.J."/>
            <person name="Math R.K."/>
            <person name="Lee K."/>
            <person name="Kim H.J."/>
            <person name="Jeon C.O."/>
            <person name="Oh T.K."/>
            <person name="Kim J.F."/>
        </authorList>
    </citation>
    <scope>NUCLEOTIDE SEQUENCE [LARGE SCALE GENOMIC DNA]</scope>
    <source>
        <strain evidence="3">JCM 17741 / KACC 18427 / KCTC 11700BP / SN2</strain>
    </source>
</reference>
<dbReference type="eggNOG" id="COG1470">
    <property type="taxonomic scope" value="Bacteria"/>
</dbReference>
<proteinExistence type="predicted"/>
<name>F5Z631_ALTNA</name>
<dbReference type="KEGG" id="alt:ambt_18855"/>
<keyword evidence="3" id="KW-1185">Reference proteome</keyword>
<dbReference type="HOGENOM" id="CLU_355144_0_0_6"/>
<sequence>MKHSIIALVVSATFLSACGGGSDEKNQAPILTADAASTLNDSAVTVDVLANDSDPNGDALTISAVGTPDVGEVTITNNTLVYTPSAQAMGDVSFSYEVTDGELSSSSTVTITNQQSVTISGIATDAPLNNGAVTATNNNGDVLATATTDSNGRYSLPILVSENPGYLVLNANGVGDQAHVSLVSRVGNFLDLSALASENDTNELSDALLLESKITHVSTALSIMYTEYVNDGGEASFDVYVAEADFEKVLGLASFIKVLADNEDFSLPDGTDTVSFFANSEENILTTIRAYLNDLGLINEDGTYADAFADAINTARVETLEDDTLQQSYSESSVAGKTFATYNAGAYLATKGSAVYTFNDDGTGSKSSAENYYNIFSDSVSWSVDDGVLVVVNPDATPSLEFPLSPSNYLEYFDEETVLQILAADEEGYSAQWRIEKSPVSESFELVYENGGNAIAQVSQVIELTITPAVDESYGAPKFVTEYPQTYTSIYSDTSEAISLSGEDVLASPWVVAYNSEFEYSLNDQEGNPVSLEGMISDYLTFNDDNTVTSRLFGTQGSWAFDSGTISLSVNGKSFTVTPFKKQNDYLIAVYEYEEAGNVIKYAADMHSIDFSLPESFDVTSTPPKVWASTLSASLFVNDLPLAEDLWSYYFDSDGTAGRVFAEIDYSEPDLPVSRFVDDSALYNFQWQQEGDLLTLDGLRENSAFVFQRRFKWELLGVTDSGLMATIEYQVGTINYSDGYSVEPVGTVPRLNFFMPLNLEEAYPEIWGNTEINGLNTPDSQNNRSVSSLELDQ</sequence>
<feature type="region of interest" description="Disordered" evidence="1">
    <location>
        <begin position="774"/>
        <end position="793"/>
    </location>
</feature>
<dbReference type="AlphaFoldDB" id="F5Z631"/>
<protein>
    <recommendedName>
        <fullName evidence="4">Lipoprotein</fullName>
    </recommendedName>
</protein>
<evidence type="ECO:0000313" key="2">
    <source>
        <dbReference type="EMBL" id="AEF05264.1"/>
    </source>
</evidence>
<accession>F5Z631</accession>
<evidence type="ECO:0008006" key="4">
    <source>
        <dbReference type="Google" id="ProtNLM"/>
    </source>
</evidence>
<evidence type="ECO:0000256" key="1">
    <source>
        <dbReference type="SAM" id="MobiDB-lite"/>
    </source>
</evidence>
<dbReference type="Pfam" id="PF17963">
    <property type="entry name" value="Big_9"/>
    <property type="match status" value="1"/>
</dbReference>
<gene>
    <name evidence="2" type="ordered locus">ambt_18855</name>
</gene>
<dbReference type="PROSITE" id="PS51257">
    <property type="entry name" value="PROKAR_LIPOPROTEIN"/>
    <property type="match status" value="1"/>
</dbReference>
<dbReference type="OrthoDB" id="5378341at2"/>